<dbReference type="Pfam" id="PF20699">
    <property type="entry name" value="DUF6820"/>
    <property type="match status" value="1"/>
</dbReference>
<keyword evidence="3" id="KW-1185">Reference proteome</keyword>
<name>K0SH47_THAOC</name>
<sequence>MTAPMAPIHPQYIPYEKPAATEVRCGIELSLCSAACPSGTICTSFRPDICAGLLSGSSAAAPLRSSGRPQLHNKDTLASNLQLMFERIEYVNIDATGLAGSRIGLSMLKGAAEEPLRSPAQISGRKEVQMVPDGHTALQGLSLIPYLTSVAGFYRNDVISGSGTSPGRARAMMSEFAVAPARLIDNGGHAMGAVIGPPGEAMEELDSPYRRCAGRADRDRQGAVVALQMRRATYAQGRSSRKPEVSPSALDAAIALTAVAARCVSSGLLVLSSYSSSQDESFQQQPLNVVEGSKESIQANARRLALTFSWIPKIGGGADGADAFRSPMRPCIMK</sequence>
<evidence type="ECO:0000313" key="3">
    <source>
        <dbReference type="Proteomes" id="UP000266841"/>
    </source>
</evidence>
<feature type="domain" description="DUF6820" evidence="1">
    <location>
        <begin position="164"/>
        <end position="195"/>
    </location>
</feature>
<organism evidence="2 3">
    <name type="scientific">Thalassiosira oceanica</name>
    <name type="common">Marine diatom</name>
    <dbReference type="NCBI Taxonomy" id="159749"/>
    <lineage>
        <taxon>Eukaryota</taxon>
        <taxon>Sar</taxon>
        <taxon>Stramenopiles</taxon>
        <taxon>Ochrophyta</taxon>
        <taxon>Bacillariophyta</taxon>
        <taxon>Coscinodiscophyceae</taxon>
        <taxon>Thalassiosirophycidae</taxon>
        <taxon>Thalassiosirales</taxon>
        <taxon>Thalassiosiraceae</taxon>
        <taxon>Thalassiosira</taxon>
    </lineage>
</organism>
<evidence type="ECO:0000313" key="2">
    <source>
        <dbReference type="EMBL" id="EJK64299.1"/>
    </source>
</evidence>
<accession>K0SH47</accession>
<dbReference type="Proteomes" id="UP000266841">
    <property type="component" value="Unassembled WGS sequence"/>
</dbReference>
<dbReference type="EMBL" id="AGNL01017420">
    <property type="protein sequence ID" value="EJK64299.1"/>
    <property type="molecule type" value="Genomic_DNA"/>
</dbReference>
<dbReference type="AlphaFoldDB" id="K0SH47"/>
<dbReference type="InterPro" id="IPR049223">
    <property type="entry name" value="DUF6820"/>
</dbReference>
<proteinExistence type="predicted"/>
<evidence type="ECO:0000259" key="1">
    <source>
        <dbReference type="Pfam" id="PF20699"/>
    </source>
</evidence>
<protein>
    <recommendedName>
        <fullName evidence="1">DUF6820 domain-containing protein</fullName>
    </recommendedName>
</protein>
<comment type="caution">
    <text evidence="2">The sequence shown here is derived from an EMBL/GenBank/DDBJ whole genome shotgun (WGS) entry which is preliminary data.</text>
</comment>
<reference evidence="2 3" key="1">
    <citation type="journal article" date="2012" name="Genome Biol.">
        <title>Genome and low-iron response of an oceanic diatom adapted to chronic iron limitation.</title>
        <authorList>
            <person name="Lommer M."/>
            <person name="Specht M."/>
            <person name="Roy A.S."/>
            <person name="Kraemer L."/>
            <person name="Andreson R."/>
            <person name="Gutowska M.A."/>
            <person name="Wolf J."/>
            <person name="Bergner S.V."/>
            <person name="Schilhabel M.B."/>
            <person name="Klostermeier U.C."/>
            <person name="Beiko R.G."/>
            <person name="Rosenstiel P."/>
            <person name="Hippler M."/>
            <person name="Laroche J."/>
        </authorList>
    </citation>
    <scope>NUCLEOTIDE SEQUENCE [LARGE SCALE GENOMIC DNA]</scope>
    <source>
        <strain evidence="2 3">CCMP1005</strain>
    </source>
</reference>
<gene>
    <name evidence="2" type="ORF">THAOC_14984</name>
</gene>